<reference evidence="7" key="3">
    <citation type="submission" date="2025-08" db="UniProtKB">
        <authorList>
            <consortium name="Ensembl"/>
        </authorList>
    </citation>
    <scope>IDENTIFICATION</scope>
</reference>
<name>A0A3B1JD37_ASTMX</name>
<dbReference type="OMA" id="CVYVAYS"/>
<keyword evidence="8" id="KW-1185">Reference proteome</keyword>
<evidence type="ECO:0000313" key="7">
    <source>
        <dbReference type="Ensembl" id="ENSAMXP00000039760.1"/>
    </source>
</evidence>
<evidence type="ECO:0000256" key="4">
    <source>
        <dbReference type="ARBA" id="ARBA00023136"/>
    </source>
</evidence>
<feature type="transmembrane region" description="Helical" evidence="6">
    <location>
        <begin position="90"/>
        <end position="114"/>
    </location>
</feature>
<dbReference type="FunCoup" id="A0A3B1JD37">
    <property type="interactions" value="126"/>
</dbReference>
<organism evidence="7 8">
    <name type="scientific">Astyanax mexicanus</name>
    <name type="common">Blind cave fish</name>
    <name type="synonym">Astyanax fasciatus mexicanus</name>
    <dbReference type="NCBI Taxonomy" id="7994"/>
    <lineage>
        <taxon>Eukaryota</taxon>
        <taxon>Metazoa</taxon>
        <taxon>Chordata</taxon>
        <taxon>Craniata</taxon>
        <taxon>Vertebrata</taxon>
        <taxon>Euteleostomi</taxon>
        <taxon>Actinopterygii</taxon>
        <taxon>Neopterygii</taxon>
        <taxon>Teleostei</taxon>
        <taxon>Ostariophysi</taxon>
        <taxon>Characiformes</taxon>
        <taxon>Characoidei</taxon>
        <taxon>Acestrorhamphidae</taxon>
        <taxon>Acestrorhamphinae</taxon>
        <taxon>Astyanax</taxon>
    </lineage>
</organism>
<dbReference type="FunFam" id="1.20.140.150:FF:000021">
    <property type="entry name" value="Transmembrane protein 114"/>
    <property type="match status" value="1"/>
</dbReference>
<dbReference type="AlphaFoldDB" id="A0A3B1JD37"/>
<evidence type="ECO:0000256" key="2">
    <source>
        <dbReference type="ARBA" id="ARBA00022692"/>
    </source>
</evidence>
<dbReference type="PANTHER" id="PTHR20516">
    <property type="entry name" value="TRANSMEMBRANE PROTEIN 114/235 FAMILY MEMBER"/>
    <property type="match status" value="1"/>
</dbReference>
<evidence type="ECO:0000256" key="1">
    <source>
        <dbReference type="ARBA" id="ARBA00004141"/>
    </source>
</evidence>
<feature type="transmembrane region" description="Helical" evidence="6">
    <location>
        <begin position="166"/>
        <end position="193"/>
    </location>
</feature>
<feature type="transmembrane region" description="Helical" evidence="6">
    <location>
        <begin position="12"/>
        <end position="35"/>
    </location>
</feature>
<dbReference type="Gene3D" id="1.20.140.150">
    <property type="match status" value="1"/>
</dbReference>
<feature type="transmembrane region" description="Helical" evidence="6">
    <location>
        <begin position="120"/>
        <end position="145"/>
    </location>
</feature>
<evidence type="ECO:0000256" key="5">
    <source>
        <dbReference type="ARBA" id="ARBA00023180"/>
    </source>
</evidence>
<dbReference type="GeneID" id="103047471"/>
<dbReference type="Ensembl" id="ENSAMXT00000036444.1">
    <property type="protein sequence ID" value="ENSAMXP00000039760.1"/>
    <property type="gene ID" value="ENSAMXG00000036965.1"/>
</dbReference>
<reference evidence="8" key="1">
    <citation type="submission" date="2013-03" db="EMBL/GenBank/DDBJ databases">
        <authorList>
            <person name="Jeffery W."/>
            <person name="Warren W."/>
            <person name="Wilson R.K."/>
        </authorList>
    </citation>
    <scope>NUCLEOTIDE SEQUENCE</scope>
    <source>
        <strain evidence="8">female</strain>
    </source>
</reference>
<dbReference type="InParanoid" id="A0A3B1JD37"/>
<dbReference type="InterPro" id="IPR004031">
    <property type="entry name" value="PMP22/EMP/MP20/Claudin"/>
</dbReference>
<keyword evidence="5" id="KW-0325">Glycoprotein</keyword>
<dbReference type="PANTHER" id="PTHR20516:SF2">
    <property type="entry name" value="TRANSMEMBRANE PROTEIN 114"/>
    <property type="match status" value="1"/>
</dbReference>
<reference evidence="7" key="4">
    <citation type="submission" date="2025-09" db="UniProtKB">
        <authorList>
            <consortium name="Ensembl"/>
        </authorList>
    </citation>
    <scope>IDENTIFICATION</scope>
</reference>
<keyword evidence="4 6" id="KW-0472">Membrane</keyword>
<keyword evidence="2 6" id="KW-0812">Transmembrane</keyword>
<dbReference type="Proteomes" id="UP000018467">
    <property type="component" value="Unassembled WGS sequence"/>
</dbReference>
<protein>
    <submittedName>
        <fullName evidence="7">Transmembrane protein 114</fullName>
    </submittedName>
</protein>
<dbReference type="Bgee" id="ENSAMXG00000036965">
    <property type="expression patterns" value="Expressed in bone element and 1 other cell type or tissue"/>
</dbReference>
<dbReference type="InterPro" id="IPR039951">
    <property type="entry name" value="TMEM114/TMEM235"/>
</dbReference>
<proteinExistence type="predicted"/>
<dbReference type="KEGG" id="amex:103047471"/>
<evidence type="ECO:0000313" key="8">
    <source>
        <dbReference type="Proteomes" id="UP000018467"/>
    </source>
</evidence>
<comment type="subcellular location">
    <subcellularLocation>
        <location evidence="1">Membrane</location>
        <topology evidence="1">Multi-pass membrane protein</topology>
    </subcellularLocation>
</comment>
<dbReference type="GO" id="GO:0016324">
    <property type="term" value="C:apical plasma membrane"/>
    <property type="evidence" value="ECO:0007669"/>
    <property type="project" value="UniProtKB-ARBA"/>
</dbReference>
<dbReference type="OrthoDB" id="9626630at2759"/>
<dbReference type="RefSeq" id="XP_007245608.1">
    <property type="nucleotide sequence ID" value="XM_007245546.2"/>
</dbReference>
<sequence length="212" mass="22916">MKLTLGGLAVSVASFGVLSFVCLILAIGTDFWYIIDTSKRDTNSSVPLSSHSGLWRTCNLQNQCWPFMNPFRNGRNFTDSQRQILNMQGAFMVLLPLSVIVLFVGGMLGVISMLARAHPLLLATGLLLMCGAAVTLTGICVYVAYSAAAFREAVCISGHKTLENISIYFGWSLVLAAISCFSELLTAIAFLVASARVGQLTQQEDDDCYPGE</sequence>
<keyword evidence="3 6" id="KW-1133">Transmembrane helix</keyword>
<evidence type="ECO:0000256" key="3">
    <source>
        <dbReference type="ARBA" id="ARBA00022989"/>
    </source>
</evidence>
<dbReference type="Pfam" id="PF13903">
    <property type="entry name" value="Claudin_2"/>
    <property type="match status" value="1"/>
</dbReference>
<evidence type="ECO:0000256" key="6">
    <source>
        <dbReference type="SAM" id="Phobius"/>
    </source>
</evidence>
<dbReference type="GeneTree" id="ENSGT00390000011615"/>
<reference evidence="8" key="2">
    <citation type="journal article" date="2014" name="Nat. Commun.">
        <title>The cavefish genome reveals candidate genes for eye loss.</title>
        <authorList>
            <person name="McGaugh S.E."/>
            <person name="Gross J.B."/>
            <person name="Aken B."/>
            <person name="Blin M."/>
            <person name="Borowsky R."/>
            <person name="Chalopin D."/>
            <person name="Hinaux H."/>
            <person name="Jeffery W.R."/>
            <person name="Keene A."/>
            <person name="Ma L."/>
            <person name="Minx P."/>
            <person name="Murphy D."/>
            <person name="O'Quin K.E."/>
            <person name="Retaux S."/>
            <person name="Rohner N."/>
            <person name="Searle S.M."/>
            <person name="Stahl B.A."/>
            <person name="Tabin C."/>
            <person name="Volff J.N."/>
            <person name="Yoshizawa M."/>
            <person name="Warren W.C."/>
        </authorList>
    </citation>
    <scope>NUCLEOTIDE SEQUENCE [LARGE SCALE GENOMIC DNA]</scope>
    <source>
        <strain evidence="8">female</strain>
    </source>
</reference>
<accession>A0A3B1JD37</accession>
<dbReference type="STRING" id="7994.ENSAMXP00000039760"/>